<dbReference type="EMBL" id="OV696694">
    <property type="protein sequence ID" value="CAH1272927.1"/>
    <property type="molecule type" value="Genomic_DNA"/>
</dbReference>
<feature type="transmembrane region" description="Helical" evidence="10">
    <location>
        <begin position="489"/>
        <end position="511"/>
    </location>
</feature>
<keyword evidence="4 10" id="KW-0337">GPI-anchor biosynthesis</keyword>
<dbReference type="OrthoDB" id="5546453at2759"/>
<evidence type="ECO:0000256" key="3">
    <source>
        <dbReference type="ARBA" id="ARBA00010345"/>
    </source>
</evidence>
<evidence type="ECO:0000256" key="1">
    <source>
        <dbReference type="ARBA" id="ARBA00004389"/>
    </source>
</evidence>
<reference evidence="11" key="1">
    <citation type="submission" date="2022-01" db="EMBL/GenBank/DDBJ databases">
        <authorList>
            <person name="Braso-Vives M."/>
        </authorList>
    </citation>
    <scope>NUCLEOTIDE SEQUENCE</scope>
</reference>
<dbReference type="Proteomes" id="UP000838412">
    <property type="component" value="Chromosome 9"/>
</dbReference>
<evidence type="ECO:0000256" key="6">
    <source>
        <dbReference type="ARBA" id="ARBA00022824"/>
    </source>
</evidence>
<evidence type="ECO:0000256" key="8">
    <source>
        <dbReference type="ARBA" id="ARBA00023136"/>
    </source>
</evidence>
<evidence type="ECO:0000313" key="12">
    <source>
        <dbReference type="Proteomes" id="UP000838412"/>
    </source>
</evidence>
<comment type="function">
    <text evidence="10">Stabilizing subunit of the glycosylphosphatidylinositol-mannosyltransferase I complex which catalyzes the transfer of the first mannose, via an alpha-1,4 bond from a dolichol-phosphate-mannose (Dol-P-Man) to the glucosaminyl acyl phosphatidylinositol (GlcN-(acyl)PI) intermediate to generate alpha-D-Man-(1-&gt;4)-alpha-D-GlcN-(1-&gt;6)-(1-radyl,2-acyl-sn-glycero-3-phospho)-2-acyl-inositol and participates in the sixth step of the glycosylphosphatidylinositol-anchor biosynthesis. Probably acts by stabilizing the mannosyltransferase PIGM.</text>
</comment>
<dbReference type="InterPro" id="IPR013233">
    <property type="entry name" value="PIG-X/PBN1"/>
</dbReference>
<keyword evidence="8 10" id="KW-0472">Membrane</keyword>
<evidence type="ECO:0000256" key="9">
    <source>
        <dbReference type="ARBA" id="ARBA00023180"/>
    </source>
</evidence>
<feature type="signal peptide" evidence="10">
    <location>
        <begin position="1"/>
        <end position="24"/>
    </location>
</feature>
<gene>
    <name evidence="11" type="primary">PIGX</name>
    <name evidence="11" type="ORF">BLAG_LOCUS24432</name>
</gene>
<proteinExistence type="inferred from homology"/>
<evidence type="ECO:0000313" key="11">
    <source>
        <dbReference type="EMBL" id="CAH1272927.1"/>
    </source>
</evidence>
<dbReference type="GO" id="GO:0006506">
    <property type="term" value="P:GPI anchor biosynthetic process"/>
    <property type="evidence" value="ECO:0007669"/>
    <property type="project" value="UniProtKB-UniPathway"/>
</dbReference>
<sequence>MTYLTSACLSLLCAALLLIHNSAGLENAGATDHAAELTTSLLEFIVKTGGRENRIQHTVCPSLSAVRVNRTAQNQGFHRYVCPSLSAVHVNRTAQNQGFHRYVCPSLSAVHVNRTAQNQGFHRYVCPSLSAVHVNRTAQNQGFHRYVCPSLSAVHVNRTAQNQGFHRYVCPSLSAVHVNRTAQHQGFHRYVCPSLSAVHVNRTAQHQGFHRYVCPSLSAVHVNRTAQNQGFHRYVCPSLSAVHVNRTAQHQGFHRYVCPSLSAVQVNRTAQNQGFHRYVCPSLSAVQVNRTAQNQGFHRDVVTEVTLPVAMATPPIPCRLLLVETVPAGMYVDLHQVTFRTDFGGPQVLALRDIDVEQAAHQSPHHKLLLYSPLQQGPKVTLPHHKLLLYSPLQQGPKGFTWRVVLPVHLRYHRWAGEGEDTSATVKLEGPDVLMHCEGYRPVTTPCVESRLFPAPCDAESQEVCLWQLLSGKAEPLLFQVPLGQQTHAGLVITGTTVAAALGSWLILAAARRASRVSLRREEAKNKEE</sequence>
<dbReference type="PANTHER" id="PTHR28650">
    <property type="entry name" value="PHOSPHATIDYLINOSITOL-GLYCAN BIOSYNTHESIS CLASS X PROTEIN"/>
    <property type="match status" value="1"/>
</dbReference>
<dbReference type="PANTHER" id="PTHR28650:SF1">
    <property type="entry name" value="PHOSPHATIDYLINOSITOL-GLYCAN BIOSYNTHESIS CLASS X PROTEIN"/>
    <property type="match status" value="1"/>
</dbReference>
<feature type="chain" id="PRO_5035488111" description="Phosphatidylinositol-glycan biosynthesis class X protein" evidence="10">
    <location>
        <begin position="25"/>
        <end position="529"/>
    </location>
</feature>
<dbReference type="Pfam" id="PF08320">
    <property type="entry name" value="PIG-X"/>
    <property type="match status" value="1"/>
</dbReference>
<dbReference type="UniPathway" id="UPA00196"/>
<evidence type="ECO:0000256" key="7">
    <source>
        <dbReference type="ARBA" id="ARBA00022989"/>
    </source>
</evidence>
<accession>A0A8K0ACS1</accession>
<protein>
    <recommendedName>
        <fullName evidence="10">Phosphatidylinositol-glycan biosynthesis class X protein</fullName>
    </recommendedName>
</protein>
<comment type="subcellular location">
    <subcellularLocation>
        <location evidence="1 10">Endoplasmic reticulum membrane</location>
        <topology evidence="1 10">Single-pass membrane protein</topology>
    </subcellularLocation>
</comment>
<dbReference type="AlphaFoldDB" id="A0A8K0ACS1"/>
<dbReference type="GO" id="GO:0005789">
    <property type="term" value="C:endoplasmic reticulum membrane"/>
    <property type="evidence" value="ECO:0007669"/>
    <property type="project" value="UniProtKB-SubCell"/>
</dbReference>
<dbReference type="InterPro" id="IPR040039">
    <property type="entry name" value="PIGX"/>
</dbReference>
<keyword evidence="6 10" id="KW-0256">Endoplasmic reticulum</keyword>
<organism evidence="11 12">
    <name type="scientific">Branchiostoma lanceolatum</name>
    <name type="common">Common lancelet</name>
    <name type="synonym">Amphioxus lanceolatum</name>
    <dbReference type="NCBI Taxonomy" id="7740"/>
    <lineage>
        <taxon>Eukaryota</taxon>
        <taxon>Metazoa</taxon>
        <taxon>Chordata</taxon>
        <taxon>Cephalochordata</taxon>
        <taxon>Leptocardii</taxon>
        <taxon>Amphioxiformes</taxon>
        <taxon>Branchiostomatidae</taxon>
        <taxon>Branchiostoma</taxon>
    </lineage>
</organism>
<evidence type="ECO:0000256" key="10">
    <source>
        <dbReference type="RuleBase" id="RU366056"/>
    </source>
</evidence>
<name>A0A8K0ACS1_BRALA</name>
<keyword evidence="9" id="KW-0325">Glycoprotein</keyword>
<keyword evidence="5 10" id="KW-0812">Transmembrane</keyword>
<evidence type="ECO:0000256" key="4">
    <source>
        <dbReference type="ARBA" id="ARBA00022502"/>
    </source>
</evidence>
<evidence type="ECO:0000256" key="2">
    <source>
        <dbReference type="ARBA" id="ARBA00004687"/>
    </source>
</evidence>
<comment type="similarity">
    <text evidence="3 10">Belongs to the PIGX family.</text>
</comment>
<comment type="pathway">
    <text evidence="2 10">Glycolipid biosynthesis; glycosylphosphatidylinositol-anchor biosynthesis.</text>
</comment>
<evidence type="ECO:0000256" key="5">
    <source>
        <dbReference type="ARBA" id="ARBA00022692"/>
    </source>
</evidence>
<keyword evidence="12" id="KW-1185">Reference proteome</keyword>
<keyword evidence="7 10" id="KW-1133">Transmembrane helix</keyword>
<dbReference type="SMART" id="SM00780">
    <property type="entry name" value="PIG-X"/>
    <property type="match status" value="1"/>
</dbReference>
<keyword evidence="10" id="KW-0732">Signal</keyword>